<evidence type="ECO:0000313" key="1">
    <source>
        <dbReference type="EMBL" id="CRZ22019.1"/>
    </source>
</evidence>
<reference evidence="1" key="2">
    <citation type="submission" date="2012-12" db="EMBL/GenBank/DDBJ databases">
        <authorList>
            <person name="Gao Y.W."/>
            <person name="Fan S.T."/>
            <person name="Sun H.T."/>
            <person name="Wang Z."/>
            <person name="Gao X.L."/>
            <person name="Li Y.G."/>
            <person name="Wang T.C."/>
            <person name="Zhang K."/>
            <person name="Xu W.W."/>
            <person name="Yu Z.J."/>
            <person name="Xia X.Z."/>
        </authorList>
    </citation>
    <scope>NUCLEOTIDE SEQUENCE</scope>
    <source>
        <strain evidence="1">FR3</strain>
    </source>
</reference>
<organism evidence="1">
    <name type="scientific">Brugia malayi</name>
    <name type="common">Filarial nematode worm</name>
    <dbReference type="NCBI Taxonomy" id="6279"/>
    <lineage>
        <taxon>Eukaryota</taxon>
        <taxon>Metazoa</taxon>
        <taxon>Ecdysozoa</taxon>
        <taxon>Nematoda</taxon>
        <taxon>Chromadorea</taxon>
        <taxon>Rhabditida</taxon>
        <taxon>Spirurina</taxon>
        <taxon>Spiruromorpha</taxon>
        <taxon>Filarioidea</taxon>
        <taxon>Onchocercidae</taxon>
        <taxon>Brugia</taxon>
    </lineage>
</organism>
<dbReference type="EMBL" id="LN855362">
    <property type="protein sequence ID" value="CRZ22019.1"/>
    <property type="molecule type" value="Genomic_DNA"/>
</dbReference>
<reference evidence="1" key="1">
    <citation type="journal article" date="2007" name="Science">
        <title>Draft genome of the filarial nematode parasite Brugia malayi.</title>
        <authorList>
            <person name="Ghedin E."/>
            <person name="Wang S."/>
            <person name="Spiro D."/>
            <person name="Caler E."/>
            <person name="Zhao Q."/>
            <person name="Crabtree J."/>
            <person name="Allen J.E."/>
            <person name="Delcher A.L."/>
            <person name="Guiliano D.B."/>
            <person name="Miranda-Saavedra D."/>
            <person name="Angiuoli S.V."/>
            <person name="Creasy T."/>
            <person name="Amedeo P."/>
            <person name="Haas B."/>
            <person name="El-Sayed N.M."/>
            <person name="Wortman J.R."/>
            <person name="Feldblyum T."/>
            <person name="Tallon L."/>
            <person name="Schatz M."/>
            <person name="Shumway M."/>
            <person name="Koo H."/>
            <person name="Salzberg S.L."/>
            <person name="Schobel S."/>
            <person name="Pertea M."/>
            <person name="Pop M."/>
            <person name="White O."/>
            <person name="Barton G.J."/>
            <person name="Carlow C.K."/>
            <person name="Crawford M.J."/>
            <person name="Daub J."/>
            <person name="Dimmic M.W."/>
            <person name="Estes C.F."/>
            <person name="Foster J.M."/>
            <person name="Ganatra M."/>
            <person name="Gregory W.F."/>
            <person name="Johnson N.M."/>
            <person name="Jin J."/>
            <person name="Komuniecki R."/>
            <person name="Korf I."/>
            <person name="Kumar S."/>
            <person name="Laney S."/>
            <person name="Li B.W."/>
            <person name="Li W."/>
            <person name="Lindblom T.H."/>
            <person name="Lustigman S."/>
            <person name="Ma D."/>
            <person name="Maina C.V."/>
            <person name="Martin D.M."/>
            <person name="McCarter J.P."/>
            <person name="McReynolds L."/>
            <person name="Mitreva M."/>
            <person name="Nutman T.B."/>
            <person name="Parkinson J."/>
            <person name="Peregrin-Alvarez J.M."/>
            <person name="Poole C."/>
            <person name="Ren Q."/>
            <person name="Saunders L."/>
            <person name="Sluder A.E."/>
            <person name="Smith K."/>
            <person name="Stanke M."/>
            <person name="Unnasch T.R."/>
            <person name="Ware J."/>
            <person name="Wei A.D."/>
            <person name="Weil G."/>
            <person name="Williams D.J."/>
            <person name="Zhang Y."/>
            <person name="Williams S.A."/>
            <person name="Fraser-Liggett C."/>
            <person name="Slatko B."/>
            <person name="Blaxter M.L."/>
            <person name="Scott A.L."/>
        </authorList>
    </citation>
    <scope>NUCLEOTIDE SEQUENCE</scope>
    <source>
        <strain evidence="1">FR3</strain>
    </source>
</reference>
<dbReference type="AlphaFoldDB" id="A0A0H5SDI0"/>
<sequence length="53" mass="5915">MKQESLHMEISAERNPRATLNESCLPSQEFMQTVLSHHTGCSPTSLESLKELG</sequence>
<evidence type="ECO:0000313" key="2">
    <source>
        <dbReference type="WormBase" id="Bm8074"/>
    </source>
</evidence>
<proteinExistence type="predicted"/>
<dbReference type="WormBase" id="Bm8074">
    <property type="protein sequence ID" value="BM44897"/>
    <property type="gene ID" value="WBGene00228335"/>
</dbReference>
<protein>
    <submittedName>
        <fullName evidence="1">Bm8074</fullName>
    </submittedName>
</protein>
<gene>
    <name evidence="1 2" type="ORF">Bm8074</name>
    <name evidence="1" type="ORF">BM_Bm8074</name>
</gene>
<accession>A0A0H5SDI0</accession>
<name>A0A0H5SDI0_BRUMA</name>